<evidence type="ECO:0008006" key="3">
    <source>
        <dbReference type="Google" id="ProtNLM"/>
    </source>
</evidence>
<accession>A0ABS0AIS1</accession>
<reference evidence="1 2" key="1">
    <citation type="submission" date="2012-09" db="EMBL/GenBank/DDBJ databases">
        <title>Genome Sequence of alkane-degrading Bacterium Alcanivorax venustensis ISO4.</title>
        <authorList>
            <person name="Lai Q."/>
            <person name="Shao Z."/>
        </authorList>
    </citation>
    <scope>NUCLEOTIDE SEQUENCE [LARGE SCALE GENOMIC DNA]</scope>
    <source>
        <strain evidence="1 2">ISO4</strain>
    </source>
</reference>
<sequence>MTPNTTAIRIENRYNGPPGSANGGYICGRMAEHAGTACVETRLMAPPPLDTDMPLRLDNAQWFALHDDQPVARARQASLPELNVPAPATVDEAREAETRFSGFVDHPFPGCYVCGPDRDDGLRLFPGWLDDRRAVACPWTPAASHGDDRGRVTLPQVYAALDCPGSFTLEKDPDTWVVLGSFTVQVDALPNVGETYVVSGWPLGRDGRKHFAGTAVHDAAGRCLARAHAVWVQIPAGSR</sequence>
<comment type="caution">
    <text evidence="1">The sequence shown here is derived from an EMBL/GenBank/DDBJ whole genome shotgun (WGS) entry which is preliminary data.</text>
</comment>
<keyword evidence="2" id="KW-1185">Reference proteome</keyword>
<protein>
    <recommendedName>
        <fullName evidence="3">Thioesterase family protein</fullName>
    </recommendedName>
</protein>
<gene>
    <name evidence="1" type="ORF">ISO4_02542</name>
</gene>
<name>A0ABS0AIS1_9GAMM</name>
<evidence type="ECO:0000313" key="1">
    <source>
        <dbReference type="EMBL" id="MBF5053940.1"/>
    </source>
</evidence>
<dbReference type="Proteomes" id="UP000644441">
    <property type="component" value="Unassembled WGS sequence"/>
</dbReference>
<dbReference type="RefSeq" id="WP_194856501.1">
    <property type="nucleotide sequence ID" value="NZ_ARXR01000025.1"/>
</dbReference>
<evidence type="ECO:0000313" key="2">
    <source>
        <dbReference type="Proteomes" id="UP000644441"/>
    </source>
</evidence>
<dbReference type="InterPro" id="IPR029069">
    <property type="entry name" value="HotDog_dom_sf"/>
</dbReference>
<organism evidence="1 2">
    <name type="scientific">Alloalcanivorax venustensis ISO4</name>
    <dbReference type="NCBI Taxonomy" id="1177184"/>
    <lineage>
        <taxon>Bacteria</taxon>
        <taxon>Pseudomonadati</taxon>
        <taxon>Pseudomonadota</taxon>
        <taxon>Gammaproteobacteria</taxon>
        <taxon>Oceanospirillales</taxon>
        <taxon>Alcanivoracaceae</taxon>
        <taxon>Alloalcanivorax</taxon>
    </lineage>
</organism>
<dbReference type="Gene3D" id="3.10.129.10">
    <property type="entry name" value="Hotdog Thioesterase"/>
    <property type="match status" value="1"/>
</dbReference>
<dbReference type="SUPFAM" id="SSF54637">
    <property type="entry name" value="Thioesterase/thiol ester dehydrase-isomerase"/>
    <property type="match status" value="1"/>
</dbReference>
<proteinExistence type="predicted"/>
<dbReference type="EMBL" id="ARXR01000025">
    <property type="protein sequence ID" value="MBF5053940.1"/>
    <property type="molecule type" value="Genomic_DNA"/>
</dbReference>